<evidence type="ECO:0008006" key="5">
    <source>
        <dbReference type="Google" id="ProtNLM"/>
    </source>
</evidence>
<proteinExistence type="predicted"/>
<feature type="region of interest" description="Disordered" evidence="1">
    <location>
        <begin position="142"/>
        <end position="293"/>
    </location>
</feature>
<reference evidence="4" key="3">
    <citation type="journal article" date="2010" name="Genome Res.">
        <title>Population genomic sequencing of Coccidioides fungi reveals recent hybridization and transposon control.</title>
        <authorList>
            <person name="Neafsey D.E."/>
            <person name="Barker B.M."/>
            <person name="Sharpton T.J."/>
            <person name="Stajich J.E."/>
            <person name="Park D.J."/>
            <person name="Whiston E."/>
            <person name="Hung C.-Y."/>
            <person name="McMahan C."/>
            <person name="White J."/>
            <person name="Sykes S."/>
            <person name="Heiman D."/>
            <person name="Young S."/>
            <person name="Zeng Q."/>
            <person name="Abouelleil A."/>
            <person name="Aftuck L."/>
            <person name="Bessette D."/>
            <person name="Brown A."/>
            <person name="FitzGerald M."/>
            <person name="Lui A."/>
            <person name="Macdonald J.P."/>
            <person name="Priest M."/>
            <person name="Orbach M.J."/>
            <person name="Galgiani J.N."/>
            <person name="Kirkland T.N."/>
            <person name="Cole G.T."/>
            <person name="Birren B.W."/>
            <person name="Henn M.R."/>
            <person name="Taylor J.W."/>
            <person name="Rounsley S.D."/>
        </authorList>
    </citation>
    <scope>NUCLEOTIDE SEQUENCE [LARGE SCALE GENOMIC DNA]</scope>
    <source>
        <strain evidence="4">RMSCC 3488</strain>
    </source>
</reference>
<feature type="signal peptide" evidence="2">
    <location>
        <begin position="1"/>
        <end position="16"/>
    </location>
</feature>
<reference evidence="4" key="2">
    <citation type="journal article" date="2009" name="Genome Res.">
        <title>Comparative genomic analyses of the human fungal pathogens Coccidioides and their relatives.</title>
        <authorList>
            <person name="Sharpton T.J."/>
            <person name="Stajich J.E."/>
            <person name="Rounsley S.D."/>
            <person name="Gardner M.J."/>
            <person name="Wortman J.R."/>
            <person name="Jordar V.S."/>
            <person name="Maiti R."/>
            <person name="Kodira C.D."/>
            <person name="Neafsey D.E."/>
            <person name="Zeng Q."/>
            <person name="Hung C.-Y."/>
            <person name="McMahan C."/>
            <person name="Muszewska A."/>
            <person name="Grynberg M."/>
            <person name="Mandel M.A."/>
            <person name="Kellner E.M."/>
            <person name="Barker B.M."/>
            <person name="Galgiani J.N."/>
            <person name="Orbach M.J."/>
            <person name="Kirkland T.N."/>
            <person name="Cole G.T."/>
            <person name="Henn M.R."/>
            <person name="Birren B.W."/>
            <person name="Taylor J.W."/>
        </authorList>
    </citation>
    <scope>NUCLEOTIDE SEQUENCE [LARGE SCALE GENOMIC DNA]</scope>
    <source>
        <strain evidence="4">RMSCC 3488</strain>
    </source>
</reference>
<evidence type="ECO:0000313" key="3">
    <source>
        <dbReference type="EMBL" id="KMM63748.1"/>
    </source>
</evidence>
<evidence type="ECO:0000256" key="1">
    <source>
        <dbReference type="SAM" id="MobiDB-lite"/>
    </source>
</evidence>
<sequence length="293" mass="31070">MYWPILVQALVLSAGAVEVPFDTGTKPTGVVDPRTTKQCQLWVNKITDSNACPTIVKYFSLKQSEFSLWNPGVDYDCRGFKKGNSYCVKAPVWRAPAKRALPPGVGVSIPPLSKRSPTPSTLIVSALPRSLSSTTEVTFSLGLPSQSPTKARPTALVKKAPDTTPLSILLPTPAKRSESMPLSILPPTPVKRSESTPLSILPVSGGQEPSALPVPPAKRSESKPFSILPVTPRHEPSATMSSNPAAKRSSAPVSPPPPSATAPSTGLPNRLIHPGTKTDCKDDLLAKQTDSCD</sequence>
<reference evidence="3 4" key="1">
    <citation type="submission" date="2007-06" db="EMBL/GenBank/DDBJ databases">
        <title>The Genome Sequence of Coccidioides posadasii RMSCC_3488.</title>
        <authorList>
            <consortium name="Coccidioides Genome Resources Consortium"/>
            <consortium name="The Broad Institute Genome Sequencing Platform"/>
            <person name="Henn M.R."/>
            <person name="Sykes S."/>
            <person name="Young S."/>
            <person name="Jaffe D."/>
            <person name="Berlin A."/>
            <person name="Alvarez P."/>
            <person name="Butler J."/>
            <person name="Gnerre S."/>
            <person name="Grabherr M."/>
            <person name="Mauceli E."/>
            <person name="Brockman W."/>
            <person name="Kodira C."/>
            <person name="Alvarado L."/>
            <person name="Zeng Q."/>
            <person name="Crawford M."/>
            <person name="Antoine C."/>
            <person name="Devon K."/>
            <person name="Galgiani J."/>
            <person name="Orsborn K."/>
            <person name="Lewis M.L."/>
            <person name="Nusbaum C."/>
            <person name="Galagan J."/>
            <person name="Birren B."/>
        </authorList>
    </citation>
    <scope>NUCLEOTIDE SEQUENCE [LARGE SCALE GENOMIC DNA]</scope>
    <source>
        <strain evidence="3 4">RMSCC 3488</strain>
    </source>
</reference>
<feature type="compositionally biased region" description="Basic and acidic residues" evidence="1">
    <location>
        <begin position="276"/>
        <end position="285"/>
    </location>
</feature>
<feature type="chain" id="PRO_5005270833" description="LysM domain-containing protein" evidence="2">
    <location>
        <begin position="17"/>
        <end position="293"/>
    </location>
</feature>
<organism evidence="3 4">
    <name type="scientific">Coccidioides posadasii RMSCC 3488</name>
    <dbReference type="NCBI Taxonomy" id="454284"/>
    <lineage>
        <taxon>Eukaryota</taxon>
        <taxon>Fungi</taxon>
        <taxon>Dikarya</taxon>
        <taxon>Ascomycota</taxon>
        <taxon>Pezizomycotina</taxon>
        <taxon>Eurotiomycetes</taxon>
        <taxon>Eurotiomycetidae</taxon>
        <taxon>Onygenales</taxon>
        <taxon>Onygenaceae</taxon>
        <taxon>Coccidioides</taxon>
    </lineage>
</organism>
<dbReference type="VEuPathDB" id="FungiDB:CPAG_00102"/>
<dbReference type="Proteomes" id="UP000054567">
    <property type="component" value="Unassembled WGS sequence"/>
</dbReference>
<accession>A0A0J6F105</accession>
<evidence type="ECO:0000313" key="4">
    <source>
        <dbReference type="Proteomes" id="UP000054567"/>
    </source>
</evidence>
<dbReference type="AlphaFoldDB" id="A0A0J6F105"/>
<evidence type="ECO:0000256" key="2">
    <source>
        <dbReference type="SAM" id="SignalP"/>
    </source>
</evidence>
<gene>
    <name evidence="3" type="ORF">CPAG_00102</name>
</gene>
<keyword evidence="2" id="KW-0732">Signal</keyword>
<dbReference type="OrthoDB" id="10303909at2759"/>
<protein>
    <recommendedName>
        <fullName evidence="5">LysM domain-containing protein</fullName>
    </recommendedName>
</protein>
<dbReference type="EMBL" id="DS268109">
    <property type="protein sequence ID" value="KMM63748.1"/>
    <property type="molecule type" value="Genomic_DNA"/>
</dbReference>
<name>A0A0J6F105_COCPO</name>